<keyword evidence="7" id="KW-1185">Reference proteome</keyword>
<comment type="caution">
    <text evidence="6">The sequence shown here is derived from an EMBL/GenBank/DDBJ whole genome shotgun (WGS) entry which is preliminary data.</text>
</comment>
<feature type="region of interest" description="Disordered" evidence="3">
    <location>
        <begin position="1"/>
        <end position="30"/>
    </location>
</feature>
<sequence>MYKSQSNRRLQLNSQNTGRNRSIDEFQPRTTTNAFNFEGLKNTYSRTNKNLHTIPLSDLMSIKERTLLGDSSDYLRRQKEREVLKEKSAKRVQKWPNTLQAIRKKRDQWRFEKFEKEEMERRKIDEEEKKYQAMVKKQILDKANKQIYEDQDRVRSFQSKMLLSDALQQREQQIGQKKILVEIDNLRNQMYEEEMKEIIRQQQEEEARKLAELQEKKRHNAQVLKSQHEQMKENYIRKLQEEKIDGEIQKIHTQEALDKEKLEDIKRRERQKQLNLEVAEGNRQLQQLKELEKQKEIEEEMKIKEYAQKKEKMEKMKQIRSEQRFQQKQNQLQKMQDTQYQKLLEIRNQEDSRINKQIKEAEIKAENIEKQKKEYRDNLIKRIDQSVSLAVQRREKEKQSQKEEDEKFKQFYIKKNKEIAEREKQEKLEAYQRNKELQQYHAEQAKLKQEQREKDYIKELDEQDKIQQIQELKDGNYDEWTKRMVNEWKNEGKNIFPLIKEIQKDKIIKNEVTHDNLNDCMQFEENQQFFNKICTQDIQIKDNLEIDQNNQKQEIQLQTDLVKPSIFFDEERQKFREQLLDFCKVEVSEGLLKKTKYVDKLIDKQQLQVFKKHIINKLYYSAINQCVQKLEESLLIQKTINIQQIIEKDLNVDNYVTLDVEYLREFKSVDKNIEQYQDFKQLIMLNEDEFNLKVAFLEEYEQEQIRLKEKHTNRFHRLLFYTPEEMWERGKTILIILGVIFVLICFALKYGLVDLIVQEENERKIKRKRSDFLRKKRNLNY</sequence>
<dbReference type="InterPro" id="IPR039986">
    <property type="entry name" value="CFAP210"/>
</dbReference>
<evidence type="ECO:0000256" key="3">
    <source>
        <dbReference type="SAM" id="MobiDB-lite"/>
    </source>
</evidence>
<feature type="coiled-coil region" evidence="2">
    <location>
        <begin position="351"/>
        <end position="385"/>
    </location>
</feature>
<dbReference type="Pfam" id="PF13868">
    <property type="entry name" value="TPH"/>
    <property type="match status" value="1"/>
</dbReference>
<evidence type="ECO:0000256" key="2">
    <source>
        <dbReference type="SAM" id="Coils"/>
    </source>
</evidence>
<organism evidence="6 7">
    <name type="scientific">Pseudocohnilembus persalinus</name>
    <name type="common">Ciliate</name>
    <dbReference type="NCBI Taxonomy" id="266149"/>
    <lineage>
        <taxon>Eukaryota</taxon>
        <taxon>Sar</taxon>
        <taxon>Alveolata</taxon>
        <taxon>Ciliophora</taxon>
        <taxon>Intramacronucleata</taxon>
        <taxon>Oligohymenophorea</taxon>
        <taxon>Scuticociliatia</taxon>
        <taxon>Philasterida</taxon>
        <taxon>Pseudocohnilembidae</taxon>
        <taxon>Pseudocohnilembus</taxon>
    </lineage>
</organism>
<dbReference type="PANTHER" id="PTHR28663">
    <property type="entry name" value="COILED-COIL DOMAIN-CONTAINING PROTEIN 173"/>
    <property type="match status" value="1"/>
</dbReference>
<feature type="transmembrane region" description="Helical" evidence="4">
    <location>
        <begin position="733"/>
        <end position="757"/>
    </location>
</feature>
<dbReference type="InParanoid" id="A0A0V0QTR8"/>
<keyword evidence="4" id="KW-0812">Transmembrane</keyword>
<feature type="coiled-coil region" evidence="2">
    <location>
        <begin position="188"/>
        <end position="308"/>
    </location>
</feature>
<feature type="domain" description="Trichohyalin-plectin-homology" evidence="5">
    <location>
        <begin position="147"/>
        <end position="489"/>
    </location>
</feature>
<accession>A0A0V0QTR8</accession>
<feature type="compositionally biased region" description="Polar residues" evidence="3">
    <location>
        <begin position="1"/>
        <end position="20"/>
    </location>
</feature>
<evidence type="ECO:0000313" key="7">
    <source>
        <dbReference type="Proteomes" id="UP000054937"/>
    </source>
</evidence>
<dbReference type="AlphaFoldDB" id="A0A0V0QTR8"/>
<evidence type="ECO:0000256" key="4">
    <source>
        <dbReference type="SAM" id="Phobius"/>
    </source>
</evidence>
<feature type="coiled-coil region" evidence="2">
    <location>
        <begin position="414"/>
        <end position="453"/>
    </location>
</feature>
<dbReference type="PANTHER" id="PTHR28663:SF1">
    <property type="entry name" value="CILIA- AND FLAGELLA- ASSOCIATED PROTEIN 210"/>
    <property type="match status" value="1"/>
</dbReference>
<gene>
    <name evidence="6" type="ORF">PPERSA_00602</name>
</gene>
<dbReference type="EMBL" id="LDAU01000109">
    <property type="protein sequence ID" value="KRX05301.1"/>
    <property type="molecule type" value="Genomic_DNA"/>
</dbReference>
<protein>
    <recommendedName>
        <fullName evidence="5">Trichohyalin-plectin-homology domain-containing protein</fullName>
    </recommendedName>
</protein>
<proteinExistence type="predicted"/>
<keyword evidence="4" id="KW-1133">Transmembrane helix</keyword>
<dbReference type="OrthoDB" id="331765at2759"/>
<keyword evidence="1 2" id="KW-0175">Coiled coil</keyword>
<dbReference type="Proteomes" id="UP000054937">
    <property type="component" value="Unassembled WGS sequence"/>
</dbReference>
<name>A0A0V0QTR8_PSEPJ</name>
<evidence type="ECO:0000259" key="5">
    <source>
        <dbReference type="Pfam" id="PF13868"/>
    </source>
</evidence>
<evidence type="ECO:0000313" key="6">
    <source>
        <dbReference type="EMBL" id="KRX05301.1"/>
    </source>
</evidence>
<reference evidence="6 7" key="1">
    <citation type="journal article" date="2015" name="Sci. Rep.">
        <title>Genome of the facultative scuticociliatosis pathogen Pseudocohnilembus persalinus provides insight into its virulence through horizontal gene transfer.</title>
        <authorList>
            <person name="Xiong J."/>
            <person name="Wang G."/>
            <person name="Cheng J."/>
            <person name="Tian M."/>
            <person name="Pan X."/>
            <person name="Warren A."/>
            <person name="Jiang C."/>
            <person name="Yuan D."/>
            <person name="Miao W."/>
        </authorList>
    </citation>
    <scope>NUCLEOTIDE SEQUENCE [LARGE SCALE GENOMIC DNA]</scope>
    <source>
        <strain evidence="6">36N120E</strain>
    </source>
</reference>
<dbReference type="InterPro" id="IPR043597">
    <property type="entry name" value="TPH_dom"/>
</dbReference>
<evidence type="ECO:0000256" key="1">
    <source>
        <dbReference type="ARBA" id="ARBA00023054"/>
    </source>
</evidence>
<keyword evidence="4" id="KW-0472">Membrane</keyword>